<keyword evidence="1" id="KW-0677">Repeat</keyword>
<evidence type="ECO:0000259" key="3">
    <source>
        <dbReference type="Pfam" id="PF17177"/>
    </source>
</evidence>
<dbReference type="InterPro" id="IPR011990">
    <property type="entry name" value="TPR-like_helical_dom_sf"/>
</dbReference>
<dbReference type="Pfam" id="PF17177">
    <property type="entry name" value="PPR_long"/>
    <property type="match status" value="1"/>
</dbReference>
<dbReference type="STRING" id="3694.A0A3N7EGR7"/>
<feature type="repeat" description="PPR" evidence="2">
    <location>
        <begin position="237"/>
        <end position="271"/>
    </location>
</feature>
<dbReference type="NCBIfam" id="TIGR00756">
    <property type="entry name" value="PPR"/>
    <property type="match status" value="2"/>
</dbReference>
<dbReference type="InterPro" id="IPR033443">
    <property type="entry name" value="PROP1-like_PPR_dom"/>
</dbReference>
<accession>A0A3N7EGR7</accession>
<evidence type="ECO:0000256" key="2">
    <source>
        <dbReference type="PROSITE-ProRule" id="PRU00708"/>
    </source>
</evidence>
<feature type="repeat" description="PPR" evidence="2">
    <location>
        <begin position="272"/>
        <end position="306"/>
    </location>
</feature>
<dbReference type="Gene3D" id="1.25.40.10">
    <property type="entry name" value="Tetratricopeptide repeat domain"/>
    <property type="match status" value="2"/>
</dbReference>
<keyword evidence="5" id="KW-1185">Reference proteome</keyword>
<dbReference type="EMBL" id="CM009291">
    <property type="protein sequence ID" value="RQO86443.1"/>
    <property type="molecule type" value="Genomic_DNA"/>
</dbReference>
<feature type="repeat" description="PPR" evidence="2">
    <location>
        <begin position="307"/>
        <end position="341"/>
    </location>
</feature>
<dbReference type="PANTHER" id="PTHR46862:SF2">
    <property type="entry name" value="OS02G0611400 PROTEIN"/>
    <property type="match status" value="1"/>
</dbReference>
<evidence type="ECO:0000313" key="5">
    <source>
        <dbReference type="Proteomes" id="UP000006729"/>
    </source>
</evidence>
<protein>
    <recommendedName>
        <fullName evidence="3">PROP1-like PPR domain-containing protein</fullName>
    </recommendedName>
</protein>
<evidence type="ECO:0000256" key="1">
    <source>
        <dbReference type="ARBA" id="ARBA00022737"/>
    </source>
</evidence>
<dbReference type="Proteomes" id="UP000006729">
    <property type="component" value="Chromosome 2"/>
</dbReference>
<dbReference type="PROSITE" id="PS51375">
    <property type="entry name" value="PPR"/>
    <property type="match status" value="3"/>
</dbReference>
<dbReference type="InParanoid" id="A0A3N7EGR7"/>
<reference evidence="4 5" key="1">
    <citation type="journal article" date="2006" name="Science">
        <title>The genome of black cottonwood, Populus trichocarpa (Torr. &amp; Gray).</title>
        <authorList>
            <person name="Tuskan G.A."/>
            <person name="Difazio S."/>
            <person name="Jansson S."/>
            <person name="Bohlmann J."/>
            <person name="Grigoriev I."/>
            <person name="Hellsten U."/>
            <person name="Putnam N."/>
            <person name="Ralph S."/>
            <person name="Rombauts S."/>
            <person name="Salamov A."/>
            <person name="Schein J."/>
            <person name="Sterck L."/>
            <person name="Aerts A."/>
            <person name="Bhalerao R.R."/>
            <person name="Bhalerao R.P."/>
            <person name="Blaudez D."/>
            <person name="Boerjan W."/>
            <person name="Brun A."/>
            <person name="Brunner A."/>
            <person name="Busov V."/>
            <person name="Campbell M."/>
            <person name="Carlson J."/>
            <person name="Chalot M."/>
            <person name="Chapman J."/>
            <person name="Chen G.L."/>
            <person name="Cooper D."/>
            <person name="Coutinho P.M."/>
            <person name="Couturier J."/>
            <person name="Covert S."/>
            <person name="Cronk Q."/>
            <person name="Cunningham R."/>
            <person name="Davis J."/>
            <person name="Degroeve S."/>
            <person name="Dejardin A."/>
            <person name="Depamphilis C."/>
            <person name="Detter J."/>
            <person name="Dirks B."/>
            <person name="Dubchak I."/>
            <person name="Duplessis S."/>
            <person name="Ehlting J."/>
            <person name="Ellis B."/>
            <person name="Gendler K."/>
            <person name="Goodstein D."/>
            <person name="Gribskov M."/>
            <person name="Grimwood J."/>
            <person name="Groover A."/>
            <person name="Gunter L."/>
            <person name="Hamberger B."/>
            <person name="Heinze B."/>
            <person name="Helariutta Y."/>
            <person name="Henrissat B."/>
            <person name="Holligan D."/>
            <person name="Holt R."/>
            <person name="Huang W."/>
            <person name="Islam-Faridi N."/>
            <person name="Jones S."/>
            <person name="Jones-Rhoades M."/>
            <person name="Jorgensen R."/>
            <person name="Joshi C."/>
            <person name="Kangasjarvi J."/>
            <person name="Karlsson J."/>
            <person name="Kelleher C."/>
            <person name="Kirkpatrick R."/>
            <person name="Kirst M."/>
            <person name="Kohler A."/>
            <person name="Kalluri U."/>
            <person name="Larimer F."/>
            <person name="Leebens-Mack J."/>
            <person name="Leple J.C."/>
            <person name="Locascio P."/>
            <person name="Lou Y."/>
            <person name="Lucas S."/>
            <person name="Martin F."/>
            <person name="Montanini B."/>
            <person name="Napoli C."/>
            <person name="Nelson D.R."/>
            <person name="Nelson C."/>
            <person name="Nieminen K."/>
            <person name="Nilsson O."/>
            <person name="Pereda V."/>
            <person name="Peter G."/>
            <person name="Philippe R."/>
            <person name="Pilate G."/>
            <person name="Poliakov A."/>
            <person name="Razumovskaya J."/>
            <person name="Richardson P."/>
            <person name="Rinaldi C."/>
            <person name="Ritland K."/>
            <person name="Rouze P."/>
            <person name="Ryaboy D."/>
            <person name="Schmutz J."/>
            <person name="Schrader J."/>
            <person name="Segerman B."/>
            <person name="Shin H."/>
            <person name="Siddiqui A."/>
            <person name="Sterky F."/>
            <person name="Terry A."/>
            <person name="Tsai C.J."/>
            <person name="Uberbacher E."/>
            <person name="Unneberg P."/>
            <person name="Vahala J."/>
            <person name="Wall K."/>
            <person name="Wessler S."/>
            <person name="Yang G."/>
            <person name="Yin T."/>
            <person name="Douglas C."/>
            <person name="Marra M."/>
            <person name="Sandberg G."/>
            <person name="Van de Peer Y."/>
            <person name="Rokhsar D."/>
        </authorList>
    </citation>
    <scope>NUCLEOTIDE SEQUENCE [LARGE SCALE GENOMIC DNA]</scope>
    <source>
        <strain evidence="5">cv. Nisqually</strain>
    </source>
</reference>
<gene>
    <name evidence="4" type="ORF">POPTR_002G034900</name>
</gene>
<proteinExistence type="predicted"/>
<evidence type="ECO:0000313" key="4">
    <source>
        <dbReference type="EMBL" id="RQO86443.1"/>
    </source>
</evidence>
<name>A0A3N7EGR7_POPTR</name>
<dbReference type="PANTHER" id="PTHR46862">
    <property type="entry name" value="OS07G0661900 PROTEIN"/>
    <property type="match status" value="1"/>
</dbReference>
<feature type="domain" description="PROP1-like PPR" evidence="3">
    <location>
        <begin position="247"/>
        <end position="350"/>
    </location>
</feature>
<sequence>MNDFLTRFVWIMPGGWKRVVLNICLVLWRLFSGDLWKTEWEVSNAVLKDIERERKEKMMGFLQCEEVREMRTFSGEIGIRGDMLREFRFKWACEKMEESGFYERLTRVREEEKAAEEGRNSVTRGEEKPKVVTLPMRHGKMKRTRFMDLIFLILSGLKLLIESMSQKSVIGPRNPSQYLGNANWLPVTEKILALKEEDDPSPLIVQWVELRQPSRIDWLTLLDKLKEEKTHLYLKANIRDYIMIIDAKAKENRIEDAERIIMKMKENGILPDILTTTVLVHMYSNAGNFDRAREALESLRSYGFQPDTNIYNSMIMAYVNAGQPKLGESSMSEMEARDIMPTKEIYMAFLPSFSEHGDVGRAGRIATTMQFAGFQPSLESCALLVEAYGHAGDPDQARNN</sequence>
<organism evidence="4 5">
    <name type="scientific">Populus trichocarpa</name>
    <name type="common">Western balsam poplar</name>
    <name type="synonym">Populus balsamifera subsp. trichocarpa</name>
    <dbReference type="NCBI Taxonomy" id="3694"/>
    <lineage>
        <taxon>Eukaryota</taxon>
        <taxon>Viridiplantae</taxon>
        <taxon>Streptophyta</taxon>
        <taxon>Embryophyta</taxon>
        <taxon>Tracheophyta</taxon>
        <taxon>Spermatophyta</taxon>
        <taxon>Magnoliopsida</taxon>
        <taxon>eudicotyledons</taxon>
        <taxon>Gunneridae</taxon>
        <taxon>Pentapetalae</taxon>
        <taxon>rosids</taxon>
        <taxon>fabids</taxon>
        <taxon>Malpighiales</taxon>
        <taxon>Salicaceae</taxon>
        <taxon>Saliceae</taxon>
        <taxon>Populus</taxon>
    </lineage>
</organism>
<dbReference type="InterPro" id="IPR002885">
    <property type="entry name" value="PPR_rpt"/>
</dbReference>
<dbReference type="AlphaFoldDB" id="A0A3N7EGR7"/>